<evidence type="ECO:0000256" key="4">
    <source>
        <dbReference type="PROSITE-ProRule" id="PRU00335"/>
    </source>
</evidence>
<dbReference type="InterPro" id="IPR050109">
    <property type="entry name" value="HTH-type_TetR-like_transc_reg"/>
</dbReference>
<organism evidence="6 7">
    <name type="scientific">Actinomadura craniellae</name>
    <dbReference type="NCBI Taxonomy" id="2231787"/>
    <lineage>
        <taxon>Bacteria</taxon>
        <taxon>Bacillati</taxon>
        <taxon>Actinomycetota</taxon>
        <taxon>Actinomycetes</taxon>
        <taxon>Streptosporangiales</taxon>
        <taxon>Thermomonosporaceae</taxon>
        <taxon>Actinomadura</taxon>
    </lineage>
</organism>
<dbReference type="GO" id="GO:0000976">
    <property type="term" value="F:transcription cis-regulatory region binding"/>
    <property type="evidence" value="ECO:0007669"/>
    <property type="project" value="TreeGrafter"/>
</dbReference>
<accession>A0A365HB42</accession>
<dbReference type="OrthoDB" id="3186364at2"/>
<feature type="domain" description="HTH tetR-type" evidence="5">
    <location>
        <begin position="9"/>
        <end position="69"/>
    </location>
</feature>
<dbReference type="PANTHER" id="PTHR30055">
    <property type="entry name" value="HTH-TYPE TRANSCRIPTIONAL REGULATOR RUTR"/>
    <property type="match status" value="1"/>
</dbReference>
<evidence type="ECO:0000256" key="2">
    <source>
        <dbReference type="ARBA" id="ARBA00023125"/>
    </source>
</evidence>
<protein>
    <submittedName>
        <fullName evidence="6">TetR/AcrR family transcriptional regulator</fullName>
    </submittedName>
</protein>
<dbReference type="Proteomes" id="UP000251891">
    <property type="component" value="Unassembled WGS sequence"/>
</dbReference>
<dbReference type="PROSITE" id="PS50977">
    <property type="entry name" value="HTH_TETR_2"/>
    <property type="match status" value="1"/>
</dbReference>
<reference evidence="6 7" key="1">
    <citation type="submission" date="2018-06" db="EMBL/GenBank/DDBJ databases">
        <title>Actinomadura craniellae sp. nov. isolated from marine sponge Craniella sp.</title>
        <authorList>
            <person name="Li L."/>
            <person name="Xu Q.H."/>
            <person name="Lin H.W."/>
            <person name="Lu Y.H."/>
        </authorList>
    </citation>
    <scope>NUCLEOTIDE SEQUENCE [LARGE SCALE GENOMIC DNA]</scope>
    <source>
        <strain evidence="6 7">LHW63021</strain>
    </source>
</reference>
<feature type="DNA-binding region" description="H-T-H motif" evidence="4">
    <location>
        <begin position="32"/>
        <end position="51"/>
    </location>
</feature>
<dbReference type="PRINTS" id="PR00455">
    <property type="entry name" value="HTHTETR"/>
</dbReference>
<evidence type="ECO:0000256" key="3">
    <source>
        <dbReference type="ARBA" id="ARBA00023163"/>
    </source>
</evidence>
<proteinExistence type="predicted"/>
<dbReference type="EMBL" id="QLYX01000002">
    <property type="protein sequence ID" value="RAY16301.1"/>
    <property type="molecule type" value="Genomic_DNA"/>
</dbReference>
<sequence>MVQKSQRPGAARERLLAVAVGLFTRHGVNGTSLQMIADELGVTKAAVYYQFQSKDDIVWAVVAPALDRLAHVIEAAERQRRRSERIETVLSGLVDLVVDNRQLTTILQSDPAIIRLTRDQPVLQEFEQRITLLLVGPEPDAEALVNAAMVSGLLIMGTDSRLIGIDNDTLRHHLLGTARRILRLRAPAPVRLENPEQPLRA</sequence>
<dbReference type="PANTHER" id="PTHR30055:SF234">
    <property type="entry name" value="HTH-TYPE TRANSCRIPTIONAL REGULATOR BETI"/>
    <property type="match status" value="1"/>
</dbReference>
<dbReference type="AlphaFoldDB" id="A0A365HB42"/>
<evidence type="ECO:0000259" key="5">
    <source>
        <dbReference type="PROSITE" id="PS50977"/>
    </source>
</evidence>
<dbReference type="RefSeq" id="WP_111863640.1">
    <property type="nucleotide sequence ID" value="NZ_QLYX01000002.1"/>
</dbReference>
<dbReference type="InterPro" id="IPR001647">
    <property type="entry name" value="HTH_TetR"/>
</dbReference>
<evidence type="ECO:0000313" key="6">
    <source>
        <dbReference type="EMBL" id="RAY16301.1"/>
    </source>
</evidence>
<dbReference type="SUPFAM" id="SSF46689">
    <property type="entry name" value="Homeodomain-like"/>
    <property type="match status" value="1"/>
</dbReference>
<dbReference type="InterPro" id="IPR009057">
    <property type="entry name" value="Homeodomain-like_sf"/>
</dbReference>
<keyword evidence="7" id="KW-1185">Reference proteome</keyword>
<dbReference type="Pfam" id="PF00440">
    <property type="entry name" value="TetR_N"/>
    <property type="match status" value="1"/>
</dbReference>
<evidence type="ECO:0000313" key="7">
    <source>
        <dbReference type="Proteomes" id="UP000251891"/>
    </source>
</evidence>
<keyword evidence="1" id="KW-0805">Transcription regulation</keyword>
<comment type="caution">
    <text evidence="6">The sequence shown here is derived from an EMBL/GenBank/DDBJ whole genome shotgun (WGS) entry which is preliminary data.</text>
</comment>
<keyword evidence="3" id="KW-0804">Transcription</keyword>
<dbReference type="GO" id="GO:0003700">
    <property type="term" value="F:DNA-binding transcription factor activity"/>
    <property type="evidence" value="ECO:0007669"/>
    <property type="project" value="TreeGrafter"/>
</dbReference>
<gene>
    <name evidence="6" type="ORF">DPM19_05260</name>
</gene>
<name>A0A365HB42_9ACTN</name>
<evidence type="ECO:0000256" key="1">
    <source>
        <dbReference type="ARBA" id="ARBA00023015"/>
    </source>
</evidence>
<dbReference type="Gene3D" id="1.10.357.10">
    <property type="entry name" value="Tetracycline Repressor, domain 2"/>
    <property type="match status" value="1"/>
</dbReference>
<keyword evidence="2 4" id="KW-0238">DNA-binding</keyword>